<keyword evidence="1" id="KW-1133">Transmembrane helix</keyword>
<keyword evidence="1" id="KW-0812">Transmembrane</keyword>
<evidence type="ECO:0000256" key="1">
    <source>
        <dbReference type="SAM" id="Phobius"/>
    </source>
</evidence>
<evidence type="ECO:0000313" key="2">
    <source>
        <dbReference type="EMBL" id="MPN14549.1"/>
    </source>
</evidence>
<feature type="transmembrane region" description="Helical" evidence="1">
    <location>
        <begin position="108"/>
        <end position="130"/>
    </location>
</feature>
<organism evidence="2">
    <name type="scientific">bioreactor metagenome</name>
    <dbReference type="NCBI Taxonomy" id="1076179"/>
    <lineage>
        <taxon>unclassified sequences</taxon>
        <taxon>metagenomes</taxon>
        <taxon>ecological metagenomes</taxon>
    </lineage>
</organism>
<keyword evidence="1" id="KW-0472">Membrane</keyword>
<sequence length="195" mass="22385">MIINYRLKENEINFKLEDIYIENKTQGIIYIGLFIFVVLSVFNIVNYKIAFLVTIFIAIFTDKSLLKQVDYILLATFICFFIIIGNLSHMPSFTSNITKFLSSSKNVYFSSILFSQAISNVPSAILLSGFTSRWKEIILGVNIGGMGTLIASLASLISYKFYIKEYGQSRKYLIHFHGYSIISLFIFSFIIYFLI</sequence>
<gene>
    <name evidence="2" type="ORF">SDC9_161876</name>
</gene>
<dbReference type="AlphaFoldDB" id="A0A645FMI3"/>
<comment type="caution">
    <text evidence="2">The sequence shown here is derived from an EMBL/GenBank/DDBJ whole genome shotgun (WGS) entry which is preliminary data.</text>
</comment>
<proteinExistence type="predicted"/>
<reference evidence="2" key="1">
    <citation type="submission" date="2019-08" db="EMBL/GenBank/DDBJ databases">
        <authorList>
            <person name="Kucharzyk K."/>
            <person name="Murdoch R.W."/>
            <person name="Higgins S."/>
            <person name="Loffler F."/>
        </authorList>
    </citation>
    <scope>NUCLEOTIDE SEQUENCE</scope>
</reference>
<feature type="transmembrane region" description="Helical" evidence="1">
    <location>
        <begin position="137"/>
        <end position="162"/>
    </location>
</feature>
<feature type="transmembrane region" description="Helical" evidence="1">
    <location>
        <begin position="71"/>
        <end position="88"/>
    </location>
</feature>
<protein>
    <recommendedName>
        <fullName evidence="3">Inner membrane protein YbiR</fullName>
    </recommendedName>
</protein>
<accession>A0A645FMI3</accession>
<feature type="transmembrane region" description="Helical" evidence="1">
    <location>
        <begin position="174"/>
        <end position="194"/>
    </location>
</feature>
<evidence type="ECO:0008006" key="3">
    <source>
        <dbReference type="Google" id="ProtNLM"/>
    </source>
</evidence>
<dbReference type="EMBL" id="VSSQ01061187">
    <property type="protein sequence ID" value="MPN14549.1"/>
    <property type="molecule type" value="Genomic_DNA"/>
</dbReference>
<name>A0A645FMI3_9ZZZZ</name>
<feature type="transmembrane region" description="Helical" evidence="1">
    <location>
        <begin position="28"/>
        <end position="59"/>
    </location>
</feature>